<reference evidence="1 2" key="1">
    <citation type="journal article" date="2017" name="Nat. Ecol. Evol.">
        <title>Scallop genome provides insights into evolution of bilaterian karyotype and development.</title>
        <authorList>
            <person name="Wang S."/>
            <person name="Zhang J."/>
            <person name="Jiao W."/>
            <person name="Li J."/>
            <person name="Xun X."/>
            <person name="Sun Y."/>
            <person name="Guo X."/>
            <person name="Huan P."/>
            <person name="Dong B."/>
            <person name="Zhang L."/>
            <person name="Hu X."/>
            <person name="Sun X."/>
            <person name="Wang J."/>
            <person name="Zhao C."/>
            <person name="Wang Y."/>
            <person name="Wang D."/>
            <person name="Huang X."/>
            <person name="Wang R."/>
            <person name="Lv J."/>
            <person name="Li Y."/>
            <person name="Zhang Z."/>
            <person name="Liu B."/>
            <person name="Lu W."/>
            <person name="Hui Y."/>
            <person name="Liang J."/>
            <person name="Zhou Z."/>
            <person name="Hou R."/>
            <person name="Li X."/>
            <person name="Liu Y."/>
            <person name="Li H."/>
            <person name="Ning X."/>
            <person name="Lin Y."/>
            <person name="Zhao L."/>
            <person name="Xing Q."/>
            <person name="Dou J."/>
            <person name="Li Y."/>
            <person name="Mao J."/>
            <person name="Guo H."/>
            <person name="Dou H."/>
            <person name="Li T."/>
            <person name="Mu C."/>
            <person name="Jiang W."/>
            <person name="Fu Q."/>
            <person name="Fu X."/>
            <person name="Miao Y."/>
            <person name="Liu J."/>
            <person name="Yu Q."/>
            <person name="Li R."/>
            <person name="Liao H."/>
            <person name="Li X."/>
            <person name="Kong Y."/>
            <person name="Jiang Z."/>
            <person name="Chourrout D."/>
            <person name="Li R."/>
            <person name="Bao Z."/>
        </authorList>
    </citation>
    <scope>NUCLEOTIDE SEQUENCE [LARGE SCALE GENOMIC DNA]</scope>
    <source>
        <strain evidence="1 2">PY_sf001</strain>
    </source>
</reference>
<dbReference type="PANTHER" id="PTHR31511">
    <property type="entry name" value="PROTEIN CBG23764"/>
    <property type="match status" value="1"/>
</dbReference>
<dbReference type="SUPFAM" id="SSF56672">
    <property type="entry name" value="DNA/RNA polymerases"/>
    <property type="match status" value="1"/>
</dbReference>
<keyword evidence="2" id="KW-1185">Reference proteome</keyword>
<evidence type="ECO:0000313" key="2">
    <source>
        <dbReference type="Proteomes" id="UP000242188"/>
    </source>
</evidence>
<dbReference type="AlphaFoldDB" id="A0A210R6F8"/>
<sequence length="664" mass="78126">MEKYISVSIGCMDFIDSFQFMGTSLEKLIGNLSEEGKDKFEHMTQHFGEEKIELILKKQVYPYDYFDGPHRFHETGLPPQEAFRSSLTGEDVSDEKYDHALKVWKQFDIQNLGEYSDLYVMTDVLGLADGFENFRNLCLESYGLDAAHFYTAPGLAWQAALKMTDVRLELLTDIDQHLIIEKGLRGGISMISHRFAEANNPYVPGHDKTKPTDYITYLDANNLYGWAMSQFLPTHDFTWLTDAEKDMLDITTVPDHATDGYIMEVDLEYPPELHDLHNEYPLAPERVAVGNEELSDYSQTLWRKLADCEKPHDDEKPHDCLDHYNSAQKLVPNLRNKDKYVLHYRNLKQYLSFGMKLTKVHRVFTFKQSPWLKTYIDYNTEKRKQSRNNFEKDFYKLMNNSVFGKTMENLRKRMDVKLVNSEKKAMKLTCKPTFHEFRIFTEDLVVVHMLKSKLYLNRPIYVGFSILDISKTLMYDFHYNYIKTKFGERATLLFTDTDSLAYIIRTEDIYKDMLEDRHLFDTSEYKKDHPLYSLKNKKELGKMKDETHGNAIHAFVGLKAKMCEYTYDVKEEKDGKEVETYVESKKAKGIKKYVIENHTRFKHYKDCLFQKKVVMSQMNQIRSYKHQIYNISMTKRGLSPFDDKRYLLQNGISSLAYGHWRIPE</sequence>
<comment type="caution">
    <text evidence="1">The sequence shown here is derived from an EMBL/GenBank/DDBJ whole genome shotgun (WGS) entry which is preliminary data.</text>
</comment>
<dbReference type="EMBL" id="NEDP02000186">
    <property type="protein sequence ID" value="OWF56496.1"/>
    <property type="molecule type" value="Genomic_DNA"/>
</dbReference>
<gene>
    <name evidence="1" type="ORF">KP79_PYT25540</name>
</gene>
<organism evidence="1 2">
    <name type="scientific">Mizuhopecten yessoensis</name>
    <name type="common">Japanese scallop</name>
    <name type="synonym">Patinopecten yessoensis</name>
    <dbReference type="NCBI Taxonomy" id="6573"/>
    <lineage>
        <taxon>Eukaryota</taxon>
        <taxon>Metazoa</taxon>
        <taxon>Spiralia</taxon>
        <taxon>Lophotrochozoa</taxon>
        <taxon>Mollusca</taxon>
        <taxon>Bivalvia</taxon>
        <taxon>Autobranchia</taxon>
        <taxon>Pteriomorphia</taxon>
        <taxon>Pectinida</taxon>
        <taxon>Pectinoidea</taxon>
        <taxon>Pectinidae</taxon>
        <taxon>Mizuhopecten</taxon>
    </lineage>
</organism>
<protein>
    <recommendedName>
        <fullName evidence="3">DNA-directed DNA polymerase</fullName>
    </recommendedName>
</protein>
<dbReference type="OrthoDB" id="6131469at2759"/>
<proteinExistence type="predicted"/>
<dbReference type="STRING" id="6573.A0A210R6F8"/>
<dbReference type="InterPro" id="IPR043502">
    <property type="entry name" value="DNA/RNA_pol_sf"/>
</dbReference>
<name>A0A210R6F8_MIZYE</name>
<dbReference type="Proteomes" id="UP000242188">
    <property type="component" value="Unassembled WGS sequence"/>
</dbReference>
<evidence type="ECO:0000313" key="1">
    <source>
        <dbReference type="EMBL" id="OWF56496.1"/>
    </source>
</evidence>
<evidence type="ECO:0008006" key="3">
    <source>
        <dbReference type="Google" id="ProtNLM"/>
    </source>
</evidence>
<dbReference type="PANTHER" id="PTHR31511:SF12">
    <property type="entry name" value="RHO TERMINATION FACTOR N-TERMINAL DOMAIN-CONTAINING PROTEIN"/>
    <property type="match status" value="1"/>
</dbReference>
<accession>A0A210R6F8</accession>